<gene>
    <name evidence="2" type="ORF">BDW02DRAFT_574175</name>
</gene>
<sequence length="94" mass="10040">MSSSSISSATSHTSSNSSSSSMASVATQQSTHRYLTPSHASTISSWTSSLPERNSSSFSEPELDARSHEAAIEAYRQLKMSLFSKANSNTSKFA</sequence>
<proteinExistence type="predicted"/>
<accession>A0A6A5JZL5</accession>
<dbReference type="Proteomes" id="UP000800040">
    <property type="component" value="Unassembled WGS sequence"/>
</dbReference>
<feature type="compositionally biased region" description="Low complexity" evidence="1">
    <location>
        <begin position="1"/>
        <end position="31"/>
    </location>
</feature>
<evidence type="ECO:0000313" key="2">
    <source>
        <dbReference type="EMBL" id="KAF1829236.1"/>
    </source>
</evidence>
<name>A0A6A5JZL5_9PLEO</name>
<dbReference type="OrthoDB" id="3687409at2759"/>
<feature type="compositionally biased region" description="Low complexity" evidence="1">
    <location>
        <begin position="38"/>
        <end position="49"/>
    </location>
</feature>
<evidence type="ECO:0000313" key="3">
    <source>
        <dbReference type="Proteomes" id="UP000800040"/>
    </source>
</evidence>
<dbReference type="EMBL" id="ML975457">
    <property type="protein sequence ID" value="KAF1829236.1"/>
    <property type="molecule type" value="Genomic_DNA"/>
</dbReference>
<keyword evidence="3" id="KW-1185">Reference proteome</keyword>
<protein>
    <submittedName>
        <fullName evidence="2">Uncharacterized protein</fullName>
    </submittedName>
</protein>
<reference evidence="2" key="1">
    <citation type="submission" date="2020-01" db="EMBL/GenBank/DDBJ databases">
        <authorList>
            <consortium name="DOE Joint Genome Institute"/>
            <person name="Haridas S."/>
            <person name="Albert R."/>
            <person name="Binder M."/>
            <person name="Bloem J."/>
            <person name="Labutti K."/>
            <person name="Salamov A."/>
            <person name="Andreopoulos B."/>
            <person name="Baker S.E."/>
            <person name="Barry K."/>
            <person name="Bills G."/>
            <person name="Bluhm B.H."/>
            <person name="Cannon C."/>
            <person name="Castanera R."/>
            <person name="Culley D.E."/>
            <person name="Daum C."/>
            <person name="Ezra D."/>
            <person name="Gonzalez J.B."/>
            <person name="Henrissat B."/>
            <person name="Kuo A."/>
            <person name="Liang C."/>
            <person name="Lipzen A."/>
            <person name="Lutzoni F."/>
            <person name="Magnuson J."/>
            <person name="Mondo S."/>
            <person name="Nolan M."/>
            <person name="Ohm R."/>
            <person name="Pangilinan J."/>
            <person name="Park H.-J."/>
            <person name="Ramirez L."/>
            <person name="Alfaro M."/>
            <person name="Sun H."/>
            <person name="Tritt A."/>
            <person name="Yoshinaga Y."/>
            <person name="Zwiers L.-H."/>
            <person name="Turgeon B.G."/>
            <person name="Goodwin S.B."/>
            <person name="Spatafora J.W."/>
            <person name="Crous P.W."/>
            <person name="Grigoriev I.V."/>
        </authorList>
    </citation>
    <scope>NUCLEOTIDE SEQUENCE</scope>
    <source>
        <strain evidence="2">P77</strain>
    </source>
</reference>
<organism evidence="2 3">
    <name type="scientific">Decorospora gaudefroyi</name>
    <dbReference type="NCBI Taxonomy" id="184978"/>
    <lineage>
        <taxon>Eukaryota</taxon>
        <taxon>Fungi</taxon>
        <taxon>Dikarya</taxon>
        <taxon>Ascomycota</taxon>
        <taxon>Pezizomycotina</taxon>
        <taxon>Dothideomycetes</taxon>
        <taxon>Pleosporomycetidae</taxon>
        <taxon>Pleosporales</taxon>
        <taxon>Pleosporineae</taxon>
        <taxon>Pleosporaceae</taxon>
        <taxon>Decorospora</taxon>
    </lineage>
</organism>
<dbReference type="AlphaFoldDB" id="A0A6A5JZL5"/>
<feature type="region of interest" description="Disordered" evidence="1">
    <location>
        <begin position="1"/>
        <end position="65"/>
    </location>
</feature>
<evidence type="ECO:0000256" key="1">
    <source>
        <dbReference type="SAM" id="MobiDB-lite"/>
    </source>
</evidence>
<feature type="compositionally biased region" description="Polar residues" evidence="1">
    <location>
        <begin position="50"/>
        <end position="59"/>
    </location>
</feature>